<keyword evidence="3" id="KW-1185">Reference proteome</keyword>
<proteinExistence type="predicted"/>
<dbReference type="eggNOG" id="KOG2733">
    <property type="taxonomic scope" value="Eukaryota"/>
</dbReference>
<evidence type="ECO:0000313" key="3">
    <source>
        <dbReference type="Proteomes" id="UP000006671"/>
    </source>
</evidence>
<evidence type="ECO:0000259" key="1">
    <source>
        <dbReference type="Pfam" id="PF03435"/>
    </source>
</evidence>
<dbReference type="PANTHER" id="PTHR43796">
    <property type="entry name" value="CARBOXYNORSPERMIDINE SYNTHASE"/>
    <property type="match status" value="1"/>
</dbReference>
<dbReference type="GeneID" id="8854300"/>
<dbReference type="Gene3D" id="3.30.360.10">
    <property type="entry name" value="Dihydrodipicolinate Reductase, domain 2"/>
    <property type="match status" value="1"/>
</dbReference>
<dbReference type="KEGG" id="ngr:NAEGRDRAFT_72423"/>
<accession>D2VTU0</accession>
<protein>
    <submittedName>
        <fullName evidence="2">Predicted protein</fullName>
    </submittedName>
</protein>
<dbReference type="EMBL" id="GG738897">
    <property type="protein sequence ID" value="EFC39785.1"/>
    <property type="molecule type" value="Genomic_DNA"/>
</dbReference>
<dbReference type="PANTHER" id="PTHR43796:SF2">
    <property type="entry name" value="CARBOXYNORSPERMIDINE SYNTHASE"/>
    <property type="match status" value="1"/>
</dbReference>
<reference evidence="2 3" key="1">
    <citation type="journal article" date="2010" name="Cell">
        <title>The genome of Naegleria gruberi illuminates early eukaryotic versatility.</title>
        <authorList>
            <person name="Fritz-Laylin L.K."/>
            <person name="Prochnik S.E."/>
            <person name="Ginger M.L."/>
            <person name="Dacks J.B."/>
            <person name="Carpenter M.L."/>
            <person name="Field M.C."/>
            <person name="Kuo A."/>
            <person name="Paredez A."/>
            <person name="Chapman J."/>
            <person name="Pham J."/>
            <person name="Shu S."/>
            <person name="Neupane R."/>
            <person name="Cipriano M."/>
            <person name="Mancuso J."/>
            <person name="Tu H."/>
            <person name="Salamov A."/>
            <person name="Lindquist E."/>
            <person name="Shapiro H."/>
            <person name="Lucas S."/>
            <person name="Grigoriev I.V."/>
            <person name="Cande W.Z."/>
            <person name="Fulton C."/>
            <person name="Rokhsar D.S."/>
            <person name="Dawson S.C."/>
        </authorList>
    </citation>
    <scope>NUCLEOTIDE SEQUENCE [LARGE SCALE GENOMIC DNA]</scope>
    <source>
        <strain evidence="2 3">NEG-M</strain>
    </source>
</reference>
<dbReference type="InParanoid" id="D2VTU0"/>
<evidence type="ECO:0000313" key="2">
    <source>
        <dbReference type="EMBL" id="EFC39785.1"/>
    </source>
</evidence>
<dbReference type="OMA" id="KSAMYID"/>
<gene>
    <name evidence="2" type="ORF">NAEGRDRAFT_72423</name>
</gene>
<dbReference type="VEuPathDB" id="AmoebaDB:NAEGRDRAFT_72423"/>
<sequence>MFKATTRTLLIRKSTLSKSFSLHHQKASFRVLVLGGYGSFGKRITSQLFKDNDVNTPQEIVIAGRNLASANQFRDELIQNTSSSSSFRVQTSLVDVNDERSLKDCLQQTKPNLVIHTCGPFQGQNFHVAEQCIDRGINYIDLSDSREFVANFSDKLHDKAVKNDVLAVCGASTVPGLSSAVLNEVLKHDLSEITSIDSCLSPGNRAHIGESTMRSILSYCGKPIPMFLNGKLENVIGWQGVKRAQFPDGIGTRYVAFCETPEVEIFPKIYPTLKNLEFRAGVELNMFQFSVVGMSYLAQAGIVKDWSVYSPLFKTMSGWFYNFGSDRGGMQMIINGLDKNGKEKTITWNLIAKGGDGPMIPAIPSICIAKKLARGYVEQKGAIPCAGLFSLDEFMKEVSGYNIRHEFVK</sequence>
<dbReference type="SUPFAM" id="SSF51735">
    <property type="entry name" value="NAD(P)-binding Rossmann-fold domains"/>
    <property type="match status" value="1"/>
</dbReference>
<dbReference type="Pfam" id="PF03435">
    <property type="entry name" value="Sacchrp_dh_NADP"/>
    <property type="match status" value="1"/>
</dbReference>
<organism evidence="3">
    <name type="scientific">Naegleria gruberi</name>
    <name type="common">Amoeba</name>
    <dbReference type="NCBI Taxonomy" id="5762"/>
    <lineage>
        <taxon>Eukaryota</taxon>
        <taxon>Discoba</taxon>
        <taxon>Heterolobosea</taxon>
        <taxon>Tetramitia</taxon>
        <taxon>Eutetramitia</taxon>
        <taxon>Vahlkampfiidae</taxon>
        <taxon>Naegleria</taxon>
    </lineage>
</organism>
<feature type="domain" description="Saccharopine dehydrogenase NADP binding" evidence="1">
    <location>
        <begin position="31"/>
        <end position="168"/>
    </location>
</feature>
<dbReference type="Proteomes" id="UP000006671">
    <property type="component" value="Unassembled WGS sequence"/>
</dbReference>
<dbReference type="AlphaFoldDB" id="D2VTU0"/>
<dbReference type="RefSeq" id="XP_002672529.1">
    <property type="nucleotide sequence ID" value="XM_002672483.1"/>
</dbReference>
<dbReference type="InterPro" id="IPR036291">
    <property type="entry name" value="NAD(P)-bd_dom_sf"/>
</dbReference>
<dbReference type="OrthoDB" id="10268090at2759"/>
<name>D2VTU0_NAEGR</name>
<dbReference type="Gene3D" id="3.40.50.720">
    <property type="entry name" value="NAD(P)-binding Rossmann-like Domain"/>
    <property type="match status" value="1"/>
</dbReference>
<dbReference type="InterPro" id="IPR005097">
    <property type="entry name" value="Sacchrp_dh_NADP-bd"/>
</dbReference>